<dbReference type="OrthoDB" id="3145928at2759"/>
<keyword evidence="1" id="KW-0479">Metal-binding</keyword>
<dbReference type="KEGG" id="pchm:VFPPC_05932"/>
<evidence type="ECO:0000256" key="3">
    <source>
        <dbReference type="ARBA" id="ARBA00023015"/>
    </source>
</evidence>
<dbReference type="InterPro" id="IPR052360">
    <property type="entry name" value="Transcr_Regulatory_Proteins"/>
</dbReference>
<evidence type="ECO:0000256" key="5">
    <source>
        <dbReference type="ARBA" id="ARBA00023163"/>
    </source>
</evidence>
<evidence type="ECO:0000313" key="8">
    <source>
        <dbReference type="Proteomes" id="UP000078397"/>
    </source>
</evidence>
<keyword evidence="5" id="KW-0804">Transcription</keyword>
<keyword evidence="4" id="KW-0238">DNA-binding</keyword>
<evidence type="ECO:0000256" key="4">
    <source>
        <dbReference type="ARBA" id="ARBA00023125"/>
    </source>
</evidence>
<dbReference type="PANTHER" id="PTHR36206:SF12">
    <property type="entry name" value="ASPERCRYPTIN BIOSYNTHESIS CLUSTER-SPECIFIC TRANSCRIPTION REGULATOR ATNN-RELATED"/>
    <property type="match status" value="1"/>
</dbReference>
<dbReference type="GO" id="GO:0046872">
    <property type="term" value="F:metal ion binding"/>
    <property type="evidence" value="ECO:0007669"/>
    <property type="project" value="UniProtKB-KW"/>
</dbReference>
<proteinExistence type="predicted"/>
<dbReference type="RefSeq" id="XP_018142009.2">
    <property type="nucleotide sequence ID" value="XM_018285047.2"/>
</dbReference>
<keyword evidence="6" id="KW-0539">Nucleus</keyword>
<reference evidence="7 8" key="1">
    <citation type="journal article" date="2016" name="PLoS Pathog.">
        <title>Biosynthesis of antibiotic leucinostatins in bio-control fungus Purpureocillium lilacinum and their inhibition on phytophthora revealed by genome mining.</title>
        <authorList>
            <person name="Wang G."/>
            <person name="Liu Z."/>
            <person name="Lin R."/>
            <person name="Li E."/>
            <person name="Mao Z."/>
            <person name="Ling J."/>
            <person name="Yang Y."/>
            <person name="Yin W.B."/>
            <person name="Xie B."/>
        </authorList>
    </citation>
    <scope>NUCLEOTIDE SEQUENCE [LARGE SCALE GENOMIC DNA]</scope>
    <source>
        <strain evidence="7">170</strain>
    </source>
</reference>
<keyword evidence="8" id="KW-1185">Reference proteome</keyword>
<sequence length="433" mass="48952">MERQFFCSYRRATEAGIAMHSCGVSSFWTTLAPKLGHYDEGVRHSLTALGAAYHLYKVSKERPNHIPSSSPAIEKLERFTWREYNLAIKNLQRHLDNPEAESIALVLVSCLAFISLELLRGDHTTAIAHMRNGVQIILSALDVQVLRKATSRQWKAGSSLSEADLWELIIEFRNVEFALGGFASDVPLVLGQQLRHVTGNHDLGPIDSVAGGYEARVKYVNDIMVRCWELREHRGDEAFWAQPRMRHELETLRQRGANIMSALESLWAGPQAPETGTWLSYSSQMDWLLVNSARTMIQLVPFGIESHVKMAQRPCFQDELSQGVSFAAKLHLAHGSKGKPPSDYTLETGIIALMYWSYVYSTRPEIKEAALRIMQESDRREGPWDSSSSLRFASCNANPRLLISFWRDPHSITHPSIPWQMRVNENALKPGVK</sequence>
<gene>
    <name evidence="7" type="ORF">VFPPC_05932</name>
</gene>
<dbReference type="STRING" id="1380566.A0A179FGH5"/>
<evidence type="ECO:0000313" key="7">
    <source>
        <dbReference type="EMBL" id="OAQ64695.2"/>
    </source>
</evidence>
<organism evidence="7 8">
    <name type="scientific">Pochonia chlamydosporia 170</name>
    <dbReference type="NCBI Taxonomy" id="1380566"/>
    <lineage>
        <taxon>Eukaryota</taxon>
        <taxon>Fungi</taxon>
        <taxon>Dikarya</taxon>
        <taxon>Ascomycota</taxon>
        <taxon>Pezizomycotina</taxon>
        <taxon>Sordariomycetes</taxon>
        <taxon>Hypocreomycetidae</taxon>
        <taxon>Hypocreales</taxon>
        <taxon>Clavicipitaceae</taxon>
        <taxon>Pochonia</taxon>
    </lineage>
</organism>
<accession>A0A179FGH5</accession>
<dbReference type="Proteomes" id="UP000078397">
    <property type="component" value="Unassembled WGS sequence"/>
</dbReference>
<dbReference type="GeneID" id="28849041"/>
<evidence type="ECO:0000256" key="1">
    <source>
        <dbReference type="ARBA" id="ARBA00022723"/>
    </source>
</evidence>
<keyword evidence="3" id="KW-0805">Transcription regulation</keyword>
<dbReference type="GO" id="GO:0003677">
    <property type="term" value="F:DNA binding"/>
    <property type="evidence" value="ECO:0007669"/>
    <property type="project" value="UniProtKB-KW"/>
</dbReference>
<protein>
    <submittedName>
        <fullName evidence="7">C6 zinc finger domain-containing protein</fullName>
    </submittedName>
</protein>
<keyword evidence="2" id="KW-0862">Zinc</keyword>
<evidence type="ECO:0000256" key="6">
    <source>
        <dbReference type="ARBA" id="ARBA00023242"/>
    </source>
</evidence>
<dbReference type="EMBL" id="LSBJ02000005">
    <property type="protein sequence ID" value="OAQ64695.2"/>
    <property type="molecule type" value="Genomic_DNA"/>
</dbReference>
<dbReference type="AlphaFoldDB" id="A0A179FGH5"/>
<dbReference type="PANTHER" id="PTHR36206">
    <property type="entry name" value="ASPERCRYPTIN BIOSYNTHESIS CLUSTER-SPECIFIC TRANSCRIPTION REGULATOR ATNN-RELATED"/>
    <property type="match status" value="1"/>
</dbReference>
<evidence type="ECO:0000256" key="2">
    <source>
        <dbReference type="ARBA" id="ARBA00022833"/>
    </source>
</evidence>
<comment type="caution">
    <text evidence="7">The sequence shown here is derived from an EMBL/GenBank/DDBJ whole genome shotgun (WGS) entry which is preliminary data.</text>
</comment>
<name>A0A179FGH5_METCM</name>